<dbReference type="RefSeq" id="WP_152961779.1">
    <property type="nucleotide sequence ID" value="NZ_CAWOZU010000011.1"/>
</dbReference>
<evidence type="ECO:0000313" key="4">
    <source>
        <dbReference type="EMBL" id="MQL46832.1"/>
    </source>
</evidence>
<accession>A0A7C9GIK1</accession>
<dbReference type="SUPFAM" id="SSF53590">
    <property type="entry name" value="Nucleoside hydrolase"/>
    <property type="match status" value="1"/>
</dbReference>
<dbReference type="GO" id="GO:0016799">
    <property type="term" value="F:hydrolase activity, hydrolyzing N-glycosyl compounds"/>
    <property type="evidence" value="ECO:0007669"/>
    <property type="project" value="InterPro"/>
</dbReference>
<sequence length="309" mass="34439">MRHFIIDTDTASDDVVALLMALREPSVFIEAITIVAGNCVIDQCRKNALISIEKSGAYIPPVYEGMSKPLFRERYTSHHIHEKDGMGDMNLPESSLVSEDKHAVDAIIDIVRKFPGEIEIITLGPLTNLAMAVLKEPDLYKLVKIVYIMGGAGLKPGNITPLAEFNIYADAEAAHIVLNSGLPLVFCGWELGMEDAFINEFDMDKLSSISDLGQFAVRCNRTLMEFNEGRCDKKGFDLPDPITMAVALYPNEMIVDKLAVYGYVEYQSERSYGHLVIDSNHLLNKPHNMTVITKIKGNVFKHKLFTLLS</sequence>
<evidence type="ECO:0000313" key="5">
    <source>
        <dbReference type="Proteomes" id="UP000481739"/>
    </source>
</evidence>
<protein>
    <submittedName>
        <fullName evidence="4">Ribonucleoside hydrolase</fullName>
    </submittedName>
</protein>
<proteinExistence type="predicted"/>
<evidence type="ECO:0000259" key="3">
    <source>
        <dbReference type="Pfam" id="PF01156"/>
    </source>
</evidence>
<gene>
    <name evidence="4" type="ORF">GEA64_02040</name>
</gene>
<dbReference type="PANTHER" id="PTHR46190">
    <property type="entry name" value="SI:CH211-201H21.5-RELATED"/>
    <property type="match status" value="1"/>
</dbReference>
<organism evidence="4 5">
    <name type="scientific">Photorhabdus khanii</name>
    <dbReference type="NCBI Taxonomy" id="1004150"/>
    <lineage>
        <taxon>Bacteria</taxon>
        <taxon>Pseudomonadati</taxon>
        <taxon>Pseudomonadota</taxon>
        <taxon>Gammaproteobacteria</taxon>
        <taxon>Enterobacterales</taxon>
        <taxon>Morganellaceae</taxon>
        <taxon>Photorhabdus</taxon>
    </lineage>
</organism>
<evidence type="ECO:0000256" key="1">
    <source>
        <dbReference type="ARBA" id="ARBA00022801"/>
    </source>
</evidence>
<comment type="caution">
    <text evidence="4">The sequence shown here is derived from an EMBL/GenBank/DDBJ whole genome shotgun (WGS) entry which is preliminary data.</text>
</comment>
<keyword evidence="2" id="KW-0326">Glycosidase</keyword>
<dbReference type="InterPro" id="IPR036452">
    <property type="entry name" value="Ribo_hydro-like"/>
</dbReference>
<evidence type="ECO:0000256" key="2">
    <source>
        <dbReference type="ARBA" id="ARBA00023295"/>
    </source>
</evidence>
<reference evidence="4 5" key="1">
    <citation type="journal article" date="2019" name="Nature">
        <title>A new antibiotic selectively kills Gram-negative pathogens.</title>
        <authorList>
            <person name="Imai Y."/>
            <person name="Meyer K.J."/>
            <person name="Iinishi A."/>
            <person name="Favre-Godal Q."/>
            <person name="Green R."/>
            <person name="Manuse S."/>
            <person name="Caboni M."/>
            <person name="Mori M."/>
            <person name="Niles S."/>
            <person name="Ghiglieri M."/>
            <person name="Honrao C."/>
            <person name="Ma X."/>
            <person name="Guo J.J."/>
            <person name="Makriyannis A."/>
            <person name="Linares-Otoya L."/>
            <person name="Boehringer N."/>
            <person name="Wuisan Z.G."/>
            <person name="Kaur H."/>
            <person name="Wu R."/>
            <person name="Mateus A."/>
            <person name="Typas A."/>
            <person name="Savitski M.M."/>
            <person name="Espinoza J.L."/>
            <person name="O'Rourke A."/>
            <person name="Nelson K.E."/>
            <person name="Hiller S."/>
            <person name="Noinaj N."/>
            <person name="Schaeberle T.F."/>
            <person name="D'Onofrio A."/>
            <person name="Lewis K."/>
        </authorList>
    </citation>
    <scope>NUCLEOTIDE SEQUENCE [LARGE SCALE GENOMIC DNA]</scope>
    <source>
        <strain evidence="4 5">HGB 1456</strain>
    </source>
</reference>
<dbReference type="InterPro" id="IPR001910">
    <property type="entry name" value="Inosine/uridine_hydrolase_dom"/>
</dbReference>
<keyword evidence="1 4" id="KW-0378">Hydrolase</keyword>
<dbReference type="InterPro" id="IPR052775">
    <property type="entry name" value="IUN_hydrolase"/>
</dbReference>
<dbReference type="EMBL" id="WHZZ01000001">
    <property type="protein sequence ID" value="MQL46832.1"/>
    <property type="molecule type" value="Genomic_DNA"/>
</dbReference>
<feature type="domain" description="Inosine/uridine-preferring nucleoside hydrolase" evidence="3">
    <location>
        <begin position="5"/>
        <end position="301"/>
    </location>
</feature>
<dbReference type="Gene3D" id="3.90.245.10">
    <property type="entry name" value="Ribonucleoside hydrolase-like"/>
    <property type="match status" value="1"/>
</dbReference>
<dbReference type="PANTHER" id="PTHR46190:SF1">
    <property type="entry name" value="SI:CH211-201H21.5"/>
    <property type="match status" value="1"/>
</dbReference>
<dbReference type="AlphaFoldDB" id="A0A7C9GIK1"/>
<dbReference type="PROSITE" id="PS01247">
    <property type="entry name" value="IUNH"/>
    <property type="match status" value="1"/>
</dbReference>
<dbReference type="CDD" id="cd02649">
    <property type="entry name" value="nuc_hydro_CeIAG"/>
    <property type="match status" value="1"/>
</dbReference>
<name>A0A7C9GIK1_9GAMM</name>
<dbReference type="Proteomes" id="UP000481739">
    <property type="component" value="Unassembled WGS sequence"/>
</dbReference>
<dbReference type="InterPro" id="IPR015910">
    <property type="entry name" value="I/U_nuclsd_hydro_CS"/>
</dbReference>
<dbReference type="Pfam" id="PF01156">
    <property type="entry name" value="IU_nuc_hydro"/>
    <property type="match status" value="1"/>
</dbReference>